<dbReference type="EMBL" id="JACEFO010002359">
    <property type="protein sequence ID" value="KAF8663753.1"/>
    <property type="molecule type" value="Genomic_DNA"/>
</dbReference>
<feature type="domain" description="Dof-type" evidence="10">
    <location>
        <begin position="268"/>
        <end position="322"/>
    </location>
</feature>
<gene>
    <name evidence="11" type="ORF">HU200_055078</name>
</gene>
<evidence type="ECO:0000256" key="6">
    <source>
        <dbReference type="ARBA" id="ARBA00023163"/>
    </source>
</evidence>
<dbReference type="PROSITE" id="PS01361">
    <property type="entry name" value="ZF_DOF_1"/>
    <property type="match status" value="1"/>
</dbReference>
<evidence type="ECO:0000256" key="1">
    <source>
        <dbReference type="ARBA" id="ARBA00022723"/>
    </source>
</evidence>
<feature type="compositionally biased region" description="Basic and acidic residues" evidence="9">
    <location>
        <begin position="186"/>
        <end position="220"/>
    </location>
</feature>
<keyword evidence="6" id="KW-0804">Transcription</keyword>
<dbReference type="Proteomes" id="UP000636709">
    <property type="component" value="Unassembled WGS sequence"/>
</dbReference>
<evidence type="ECO:0000256" key="2">
    <source>
        <dbReference type="ARBA" id="ARBA00022771"/>
    </source>
</evidence>
<evidence type="ECO:0000256" key="8">
    <source>
        <dbReference type="PROSITE-ProRule" id="PRU00071"/>
    </source>
</evidence>
<keyword evidence="12" id="KW-1185">Reference proteome</keyword>
<accession>A0A835E3F8</accession>
<comment type="subcellular location">
    <subcellularLocation>
        <location evidence="8">Nucleus</location>
    </subcellularLocation>
</comment>
<dbReference type="PANTHER" id="PTHR31089">
    <property type="entry name" value="CYCLIC DOF FACTOR 2"/>
    <property type="match status" value="1"/>
</dbReference>
<feature type="region of interest" description="Disordered" evidence="9">
    <location>
        <begin position="165"/>
        <end position="269"/>
    </location>
</feature>
<keyword evidence="4" id="KW-0805">Transcription regulation</keyword>
<keyword evidence="1" id="KW-0479">Metal-binding</keyword>
<evidence type="ECO:0000256" key="4">
    <source>
        <dbReference type="ARBA" id="ARBA00023015"/>
    </source>
</evidence>
<evidence type="ECO:0000256" key="9">
    <source>
        <dbReference type="SAM" id="MobiDB-lite"/>
    </source>
</evidence>
<keyword evidence="7 8" id="KW-0539">Nucleus</keyword>
<dbReference type="AlphaFoldDB" id="A0A835E3F8"/>
<sequence>MTLYTAAPLNPPAQRIRARYPRSGEAPPSLRFSATVLFIKTTRFSSNHKLHMRPPRSIAQNHPRTASITRVESETHHHAITLLHLQSTPAQHRATRGVTFSPPFPRSPADSSPHEWWSAPRPLLSSCSARLLPRRFRMLSHVEMAPAAGGFKLFGKVITQCAETAPPVPSVQPQEPPASARAAFAPRERDDPDERDQPVVKREAAAAADHHHDFAVDKQPQHSGGDSGESKGHHHQHPRPRQQQQQQQSNQDTAEARAAAAASSAPPLPCPRCRSRNTKFCYFNNYNVNQPRHFCKDCHRYWTAGGALRNVPVGAGRRKNRPLGPVVVSGAGAVVTAHHLQQHQQHRAAVAAAAAAAAAAGAAGFVLGFPGHGQHPSSPTSPSPVYADRWPVCPDRRF</sequence>
<feature type="compositionally biased region" description="Pro residues" evidence="9">
    <location>
        <begin position="166"/>
        <end position="176"/>
    </location>
</feature>
<dbReference type="GO" id="GO:0005634">
    <property type="term" value="C:nucleus"/>
    <property type="evidence" value="ECO:0007669"/>
    <property type="project" value="UniProtKB-SubCell"/>
</dbReference>
<proteinExistence type="predicted"/>
<evidence type="ECO:0000313" key="11">
    <source>
        <dbReference type="EMBL" id="KAF8663753.1"/>
    </source>
</evidence>
<dbReference type="PANTHER" id="PTHR31089:SF22">
    <property type="entry name" value="CYCLIC DOF FACTOR 4"/>
    <property type="match status" value="1"/>
</dbReference>
<evidence type="ECO:0000256" key="3">
    <source>
        <dbReference type="ARBA" id="ARBA00022833"/>
    </source>
</evidence>
<name>A0A835E3F8_9POAL</name>
<evidence type="ECO:0000256" key="5">
    <source>
        <dbReference type="ARBA" id="ARBA00023125"/>
    </source>
</evidence>
<evidence type="ECO:0000259" key="10">
    <source>
        <dbReference type="PROSITE" id="PS50884"/>
    </source>
</evidence>
<dbReference type="PROSITE" id="PS50884">
    <property type="entry name" value="ZF_DOF_2"/>
    <property type="match status" value="1"/>
</dbReference>
<organism evidence="11 12">
    <name type="scientific">Digitaria exilis</name>
    <dbReference type="NCBI Taxonomy" id="1010633"/>
    <lineage>
        <taxon>Eukaryota</taxon>
        <taxon>Viridiplantae</taxon>
        <taxon>Streptophyta</taxon>
        <taxon>Embryophyta</taxon>
        <taxon>Tracheophyta</taxon>
        <taxon>Spermatophyta</taxon>
        <taxon>Magnoliopsida</taxon>
        <taxon>Liliopsida</taxon>
        <taxon>Poales</taxon>
        <taxon>Poaceae</taxon>
        <taxon>PACMAD clade</taxon>
        <taxon>Panicoideae</taxon>
        <taxon>Panicodae</taxon>
        <taxon>Paniceae</taxon>
        <taxon>Anthephorinae</taxon>
        <taxon>Digitaria</taxon>
    </lineage>
</organism>
<evidence type="ECO:0000256" key="7">
    <source>
        <dbReference type="ARBA" id="ARBA00023242"/>
    </source>
</evidence>
<comment type="caution">
    <text evidence="11">The sequence shown here is derived from an EMBL/GenBank/DDBJ whole genome shotgun (WGS) entry which is preliminary data.</text>
</comment>
<keyword evidence="5 8" id="KW-0238">DNA-binding</keyword>
<dbReference type="OrthoDB" id="1927254at2759"/>
<keyword evidence="3" id="KW-0862">Zinc</keyword>
<dbReference type="Pfam" id="PF02701">
    <property type="entry name" value="Zn_ribbon_Dof"/>
    <property type="match status" value="1"/>
</dbReference>
<evidence type="ECO:0000313" key="12">
    <source>
        <dbReference type="Proteomes" id="UP000636709"/>
    </source>
</evidence>
<dbReference type="GO" id="GO:0008270">
    <property type="term" value="F:zinc ion binding"/>
    <property type="evidence" value="ECO:0007669"/>
    <property type="project" value="UniProtKB-KW"/>
</dbReference>
<protein>
    <recommendedName>
        <fullName evidence="10">Dof-type domain-containing protein</fullName>
    </recommendedName>
</protein>
<feature type="compositionally biased region" description="Low complexity" evidence="9">
    <location>
        <begin position="256"/>
        <end position="265"/>
    </location>
</feature>
<reference evidence="11" key="1">
    <citation type="submission" date="2020-07" db="EMBL/GenBank/DDBJ databases">
        <title>Genome sequence and genetic diversity analysis of an under-domesticated orphan crop, white fonio (Digitaria exilis).</title>
        <authorList>
            <person name="Bennetzen J.L."/>
            <person name="Chen S."/>
            <person name="Ma X."/>
            <person name="Wang X."/>
            <person name="Yssel A.E.J."/>
            <person name="Chaluvadi S.R."/>
            <person name="Johnson M."/>
            <person name="Gangashetty P."/>
            <person name="Hamidou F."/>
            <person name="Sanogo M.D."/>
            <person name="Zwaenepoel A."/>
            <person name="Wallace J."/>
            <person name="Van De Peer Y."/>
            <person name="Van Deynze A."/>
        </authorList>
    </citation>
    <scope>NUCLEOTIDE SEQUENCE</scope>
    <source>
        <tissue evidence="11">Leaves</tissue>
    </source>
</reference>
<dbReference type="GO" id="GO:0003677">
    <property type="term" value="F:DNA binding"/>
    <property type="evidence" value="ECO:0007669"/>
    <property type="project" value="UniProtKB-UniRule"/>
</dbReference>
<dbReference type="InterPro" id="IPR045174">
    <property type="entry name" value="Dof"/>
</dbReference>
<dbReference type="InterPro" id="IPR003851">
    <property type="entry name" value="Znf_Dof"/>
</dbReference>
<dbReference type="GO" id="GO:0003700">
    <property type="term" value="F:DNA-binding transcription factor activity"/>
    <property type="evidence" value="ECO:0007669"/>
    <property type="project" value="InterPro"/>
</dbReference>
<keyword evidence="2 8" id="KW-0863">Zinc-finger</keyword>